<evidence type="ECO:0000313" key="1">
    <source>
        <dbReference type="EMBL" id="MQY51750.1"/>
    </source>
</evidence>
<dbReference type="AlphaFoldDB" id="A0A6L5JYT8"/>
<dbReference type="OrthoDB" id="9814783at2"/>
<dbReference type="Proteomes" id="UP000480275">
    <property type="component" value="Unassembled WGS sequence"/>
</dbReference>
<dbReference type="SMART" id="SM00855">
    <property type="entry name" value="PGAM"/>
    <property type="match status" value="1"/>
</dbReference>
<sequence length="173" mass="18868">MDLLLWRHADAEDGLPDLQRPLTARGEAQAQQMADWLHAHAPKRLAVLVSPAVRAQQTAAALKQPFVTDERLRPGADVCELLAATGWADGDEMDDSDDGSTTTAVRHSPTHARRAVLVVGHQPTLGRVAALLLGGQEADWSVKKGSVWWFSNRVRRGETQTVLRAVIGPDYLP</sequence>
<dbReference type="Pfam" id="PF00300">
    <property type="entry name" value="His_Phos_1"/>
    <property type="match status" value="1"/>
</dbReference>
<comment type="caution">
    <text evidence="1">The sequence shown here is derived from an EMBL/GenBank/DDBJ whole genome shotgun (WGS) entry which is preliminary data.</text>
</comment>
<gene>
    <name evidence="1" type="ORF">GHK24_08185</name>
</gene>
<evidence type="ECO:0000313" key="2">
    <source>
        <dbReference type="Proteomes" id="UP000480275"/>
    </source>
</evidence>
<protein>
    <submittedName>
        <fullName evidence="1">Histidine phosphatase family protein</fullName>
    </submittedName>
</protein>
<accession>A0A6L5JYT8</accession>
<dbReference type="SUPFAM" id="SSF53254">
    <property type="entry name" value="Phosphoglycerate mutase-like"/>
    <property type="match status" value="1"/>
</dbReference>
<organism evidence="1 2">
    <name type="scientific">Rhodocyclus tenuis</name>
    <name type="common">Rhodospirillum tenue</name>
    <dbReference type="NCBI Taxonomy" id="1066"/>
    <lineage>
        <taxon>Bacteria</taxon>
        <taxon>Pseudomonadati</taxon>
        <taxon>Pseudomonadota</taxon>
        <taxon>Betaproteobacteria</taxon>
        <taxon>Rhodocyclales</taxon>
        <taxon>Rhodocyclaceae</taxon>
        <taxon>Rhodocyclus</taxon>
    </lineage>
</organism>
<dbReference type="CDD" id="cd07067">
    <property type="entry name" value="HP_PGM_like"/>
    <property type="match status" value="1"/>
</dbReference>
<dbReference type="InterPro" id="IPR029033">
    <property type="entry name" value="His_PPase_superfam"/>
</dbReference>
<dbReference type="Gene3D" id="3.40.50.1240">
    <property type="entry name" value="Phosphoglycerate mutase-like"/>
    <property type="match status" value="1"/>
</dbReference>
<dbReference type="InterPro" id="IPR013078">
    <property type="entry name" value="His_Pase_superF_clade-1"/>
</dbReference>
<dbReference type="EMBL" id="WIXJ01000004">
    <property type="protein sequence ID" value="MQY51750.1"/>
    <property type="molecule type" value="Genomic_DNA"/>
</dbReference>
<proteinExistence type="predicted"/>
<name>A0A6L5JYT8_RHOTE</name>
<reference evidence="1 2" key="1">
    <citation type="submission" date="2019-10" db="EMBL/GenBank/DDBJ databases">
        <title>Whole-genome sequence of the purple nonsulfur photosynthetic bacterium Rhodocyclus tenuis.</title>
        <authorList>
            <person name="Kyndt J.A."/>
            <person name="Meyer T.E."/>
        </authorList>
    </citation>
    <scope>NUCLEOTIDE SEQUENCE [LARGE SCALE GENOMIC DNA]</scope>
    <source>
        <strain evidence="1 2">DSM 110</strain>
    </source>
</reference>